<dbReference type="InterPro" id="IPR019734">
    <property type="entry name" value="TPR_rpt"/>
</dbReference>
<evidence type="ECO:0000256" key="4">
    <source>
        <dbReference type="ARBA" id="ARBA00023163"/>
    </source>
</evidence>
<comment type="caution">
    <text evidence="9">The sequence shown here is derived from an EMBL/GenBank/DDBJ whole genome shotgun (WGS) entry which is preliminary data.</text>
</comment>
<dbReference type="PRINTS" id="PR00364">
    <property type="entry name" value="DISEASERSIST"/>
</dbReference>
<dbReference type="InterPro" id="IPR027417">
    <property type="entry name" value="P-loop_NTPase"/>
</dbReference>
<dbReference type="InterPro" id="IPR051677">
    <property type="entry name" value="AfsR-DnrI-RedD_regulator"/>
</dbReference>
<keyword evidence="10" id="KW-1185">Reference proteome</keyword>
<feature type="domain" description="OmpR/PhoB-type" evidence="7">
    <location>
        <begin position="30"/>
        <end position="101"/>
    </location>
</feature>
<comment type="similarity">
    <text evidence="1">Belongs to the AfsR/DnrI/RedD regulatory family.</text>
</comment>
<dbReference type="InterPro" id="IPR001867">
    <property type="entry name" value="OmpR/PhoB-type_DNA-bd"/>
</dbReference>
<dbReference type="SUPFAM" id="SSF48452">
    <property type="entry name" value="TPR-like"/>
    <property type="match status" value="3"/>
</dbReference>
<proteinExistence type="inferred from homology"/>
<dbReference type="SUPFAM" id="SSF52540">
    <property type="entry name" value="P-loop containing nucleoside triphosphate hydrolases"/>
    <property type="match status" value="1"/>
</dbReference>
<name>A0ABS3VK48_MICEH</name>
<evidence type="ECO:0000259" key="7">
    <source>
        <dbReference type="SMART" id="SM00862"/>
    </source>
</evidence>
<evidence type="ECO:0000313" key="10">
    <source>
        <dbReference type="Proteomes" id="UP000823521"/>
    </source>
</evidence>
<protein>
    <submittedName>
        <fullName evidence="9">Tetratricopeptide repeat protein</fullName>
    </submittedName>
</protein>
<keyword evidence="3" id="KW-0238">DNA-binding</keyword>
<keyword evidence="4" id="KW-0804">Transcription</keyword>
<dbReference type="InterPro" id="IPR011990">
    <property type="entry name" value="TPR-like_helical_dom_sf"/>
</dbReference>
<evidence type="ECO:0000259" key="6">
    <source>
        <dbReference type="SMART" id="SM00382"/>
    </source>
</evidence>
<dbReference type="Gene3D" id="1.10.10.10">
    <property type="entry name" value="Winged helix-like DNA-binding domain superfamily/Winged helix DNA-binding domain"/>
    <property type="match status" value="2"/>
</dbReference>
<evidence type="ECO:0000313" key="9">
    <source>
        <dbReference type="EMBL" id="MBO4204895.1"/>
    </source>
</evidence>
<dbReference type="InterPro" id="IPR003593">
    <property type="entry name" value="AAA+_ATPase"/>
</dbReference>
<reference evidence="9 10" key="1">
    <citation type="submission" date="2019-12" db="EMBL/GenBank/DDBJ databases">
        <title>Whole genome sequencing of endophytic Actinobacterium Micromonospora sp. MPMI6T.</title>
        <authorList>
            <person name="Evv R."/>
            <person name="Podile A.R."/>
        </authorList>
    </citation>
    <scope>NUCLEOTIDE SEQUENCE [LARGE SCALE GENOMIC DNA]</scope>
    <source>
        <strain evidence="9 10">MPMI6</strain>
    </source>
</reference>
<evidence type="ECO:0000256" key="5">
    <source>
        <dbReference type="SAM" id="MobiDB-lite"/>
    </source>
</evidence>
<feature type="domain" description="AAA+ ATPase" evidence="6">
    <location>
        <begin position="318"/>
        <end position="451"/>
    </location>
</feature>
<feature type="region of interest" description="Disordered" evidence="5">
    <location>
        <begin position="261"/>
        <end position="288"/>
    </location>
</feature>
<keyword evidence="2" id="KW-0805">Transcription regulation</keyword>
<dbReference type="SMART" id="SM00028">
    <property type="entry name" value="TPR"/>
    <property type="match status" value="4"/>
</dbReference>
<dbReference type="Proteomes" id="UP000823521">
    <property type="component" value="Unassembled WGS sequence"/>
</dbReference>
<dbReference type="CDD" id="cd15831">
    <property type="entry name" value="BTAD"/>
    <property type="match status" value="1"/>
</dbReference>
<gene>
    <name evidence="9" type="ORF">GSF22_02575</name>
</gene>
<dbReference type="Pfam" id="PF13401">
    <property type="entry name" value="AAA_22"/>
    <property type="match status" value="1"/>
</dbReference>
<dbReference type="SMART" id="SM00862">
    <property type="entry name" value="Trans_reg_C"/>
    <property type="match status" value="1"/>
</dbReference>
<feature type="domain" description="Bacterial transcriptional activator" evidence="8">
    <location>
        <begin position="108"/>
        <end position="258"/>
    </location>
</feature>
<dbReference type="PANTHER" id="PTHR35807">
    <property type="entry name" value="TRANSCRIPTIONAL REGULATOR REDD-RELATED"/>
    <property type="match status" value="1"/>
</dbReference>
<accession>A0ABS3VK48</accession>
<sequence length="1012" mass="108574">MSGVDRAGGTVAPEMPQLRILGPVEVVVDGRPVPLRSRRQRGVLAVLLANANRTTVIDQLLAALWADDIPDTAVGQLHTLVWRLRHVLGPMIVTRPGGYQINLGPGELDADDFARLTAEAGELAAVGQLAAAAERYAGALALWRGVPFADVELPGDGNASGLFAAAVELAEQRLAAVRDHLDVELALGRHAELVPRLRALVGAEPLREELRERLMIALHRSGRRAEALECYRDGRAALIRELGLEPGDNLRRLHDRILSSADGEDVGPADPDGGDAPPDPPVPPASAQLPADLVDFVGREELTGELAGALTAGPAPGAAPVVTISGAAGSGKTALAVRVAHRVRADFPDGQLFVDLRGGSDPLDPDEVLARFLRALGEDPRRVPVEPDERAALFRARTEGRRILLVLDNAEAEPQVRPLLPAEPRCAVLVTSRPRLAALAGTHQVDLGVFTPGQAVELLRRTLGADRVDAEPAESARIVDRCGRLPLAIRIAGARLAARPHWTVSRLADQLADSRARLDVLRTGDLEVRSSLAVSYGALGGSEQAAFRMLGVPELPEIPGWALTPLLAVPLPEAEELVERLVEVRLLDAYRPVAGSSEVRYRMHDLVHAFARELLAATTTDRVRAAARARFCGAWLALAETATARLPAGFRRGGVGTAERWAGWTPADLDAVIGDDPLAWCERERATLVAVVRQAATAGLDELAWDLAATLARFFELREHLEDWRGTHESALAACRAAGNRRGAAYLLRGLGELHLDSDRLTEALDCLRPALAGLVELGDRFGQSLVLRALGTTYRLAGRPDEALDASTRALAICVELDDPTGRAQILHNLGVLHRRAGRLAEAERTYRAALLLFRQLGDRFGEAYTLCSLGIVVAARSVDPVRADAVSEAEAQFSRSVAICAEVGYRRGEAIAVGHLGELHLRAGRYDLALVELRRAVAGCQEVGDRPGVAIGLRRLGELFLARGDRSAGRAALRRCLALSRQCDLPEERARAMELLGTLRAPIESPLRPA</sequence>
<dbReference type="Gene3D" id="1.25.40.10">
    <property type="entry name" value="Tetratricopeptide repeat domain"/>
    <property type="match status" value="3"/>
</dbReference>
<dbReference type="InterPro" id="IPR016032">
    <property type="entry name" value="Sig_transdc_resp-reg_C-effctor"/>
</dbReference>
<dbReference type="InterPro" id="IPR042197">
    <property type="entry name" value="Apaf_helical"/>
</dbReference>
<dbReference type="InterPro" id="IPR049945">
    <property type="entry name" value="AAA_22"/>
</dbReference>
<dbReference type="SUPFAM" id="SSF46894">
    <property type="entry name" value="C-terminal effector domain of the bipartite response regulators"/>
    <property type="match status" value="1"/>
</dbReference>
<dbReference type="SMART" id="SM00382">
    <property type="entry name" value="AAA"/>
    <property type="match status" value="1"/>
</dbReference>
<dbReference type="InterPro" id="IPR005158">
    <property type="entry name" value="BTAD"/>
</dbReference>
<evidence type="ECO:0000259" key="8">
    <source>
        <dbReference type="SMART" id="SM01043"/>
    </source>
</evidence>
<organism evidence="9 10">
    <name type="scientific">Micromonospora echinofusca</name>
    <dbReference type="NCBI Taxonomy" id="47858"/>
    <lineage>
        <taxon>Bacteria</taxon>
        <taxon>Bacillati</taxon>
        <taxon>Actinomycetota</taxon>
        <taxon>Actinomycetes</taxon>
        <taxon>Micromonosporales</taxon>
        <taxon>Micromonosporaceae</taxon>
        <taxon>Micromonospora</taxon>
    </lineage>
</organism>
<dbReference type="Gene3D" id="1.10.8.430">
    <property type="entry name" value="Helical domain of apoptotic protease-activating factors"/>
    <property type="match status" value="1"/>
</dbReference>
<dbReference type="EMBL" id="WVUH01000009">
    <property type="protein sequence ID" value="MBO4204895.1"/>
    <property type="molecule type" value="Genomic_DNA"/>
</dbReference>
<evidence type="ECO:0000256" key="1">
    <source>
        <dbReference type="ARBA" id="ARBA00005820"/>
    </source>
</evidence>
<dbReference type="Gene3D" id="3.40.50.300">
    <property type="entry name" value="P-loop containing nucleotide triphosphate hydrolases"/>
    <property type="match status" value="1"/>
</dbReference>
<dbReference type="SMART" id="SM01043">
    <property type="entry name" value="BTAD"/>
    <property type="match status" value="1"/>
</dbReference>
<dbReference type="PANTHER" id="PTHR35807:SF1">
    <property type="entry name" value="TRANSCRIPTIONAL REGULATOR REDD"/>
    <property type="match status" value="1"/>
</dbReference>
<dbReference type="InterPro" id="IPR036388">
    <property type="entry name" value="WH-like_DNA-bd_sf"/>
</dbReference>
<evidence type="ECO:0000256" key="3">
    <source>
        <dbReference type="ARBA" id="ARBA00023125"/>
    </source>
</evidence>
<dbReference type="RefSeq" id="WP_208811081.1">
    <property type="nucleotide sequence ID" value="NZ_WVUH01000009.1"/>
</dbReference>
<dbReference type="Pfam" id="PF13424">
    <property type="entry name" value="TPR_12"/>
    <property type="match status" value="3"/>
</dbReference>
<dbReference type="Pfam" id="PF03704">
    <property type="entry name" value="BTAD"/>
    <property type="match status" value="1"/>
</dbReference>
<evidence type="ECO:0000256" key="2">
    <source>
        <dbReference type="ARBA" id="ARBA00023015"/>
    </source>
</evidence>